<dbReference type="AlphaFoldDB" id="A0A1M6DPE8"/>
<sequence length="386" mass="42278">MKEKVDILISGGTIVDPKNNLMEQQDLAIRDGKILPLQPACDLQAEQVINAKGYLITPGLIDHHVHIFDGGSEYGFFPDSALLPMGVTAAVDAGSAGAANYESFRQNVILRSKMKLFAYLNISSMGQLGGNFPEQINPQYYDLPRIRSMISKFPEICGLKLRCDKAIIGDWGQVPLQATLAIARELDTRLVVHGKNPALPLETITAQLEAGDILCHCYQGLNSTILEQDGGIKSSIQAARTHGVLFDSADAKGNYDYQVLIPALKEGFGPDIISTDLTLSTLFHPQIYGLPLLLSKYLNLGLPLLEVIRACTENPARILGLENRLGTLEAGAIADIAMFELKQDVAVVFENKNGDCYNGTQVLVPLMTILEGKIVYRHMETMFRYS</sequence>
<evidence type="ECO:0000313" key="2">
    <source>
        <dbReference type="EMBL" id="SHI75050.1"/>
    </source>
</evidence>
<gene>
    <name evidence="2" type="ORF">SAMN02745170_00953</name>
</gene>
<dbReference type="Gene3D" id="2.30.40.10">
    <property type="entry name" value="Urease, subunit C, domain 1"/>
    <property type="match status" value="1"/>
</dbReference>
<dbReference type="GO" id="GO:0016810">
    <property type="term" value="F:hydrolase activity, acting on carbon-nitrogen (but not peptide) bonds"/>
    <property type="evidence" value="ECO:0007669"/>
    <property type="project" value="InterPro"/>
</dbReference>
<dbReference type="InterPro" id="IPR032466">
    <property type="entry name" value="Metal_Hydrolase"/>
</dbReference>
<dbReference type="SUPFAM" id="SSF51556">
    <property type="entry name" value="Metallo-dependent hydrolases"/>
    <property type="match status" value="1"/>
</dbReference>
<dbReference type="InterPro" id="IPR006680">
    <property type="entry name" value="Amidohydro-rel"/>
</dbReference>
<dbReference type="Proteomes" id="UP000322917">
    <property type="component" value="Unassembled WGS sequence"/>
</dbReference>
<proteinExistence type="predicted"/>
<keyword evidence="3" id="KW-1185">Reference proteome</keyword>
<name>A0A1M6DPE8_9FIRM</name>
<evidence type="ECO:0000313" key="3">
    <source>
        <dbReference type="Proteomes" id="UP000322917"/>
    </source>
</evidence>
<dbReference type="Pfam" id="PF01979">
    <property type="entry name" value="Amidohydro_1"/>
    <property type="match status" value="1"/>
</dbReference>
<dbReference type="PANTHER" id="PTHR42717">
    <property type="entry name" value="DIHYDROOROTASE-RELATED"/>
    <property type="match status" value="1"/>
</dbReference>
<dbReference type="Gene3D" id="3.20.20.140">
    <property type="entry name" value="Metal-dependent hydrolases"/>
    <property type="match status" value="1"/>
</dbReference>
<protein>
    <submittedName>
        <fullName evidence="2">Dihydroorotase</fullName>
    </submittedName>
</protein>
<dbReference type="SUPFAM" id="SSF51338">
    <property type="entry name" value="Composite domain of metallo-dependent hydrolases"/>
    <property type="match status" value="2"/>
</dbReference>
<dbReference type="RefSeq" id="WP_188128200.1">
    <property type="nucleotide sequence ID" value="NZ_FQZD01000007.1"/>
</dbReference>
<dbReference type="InterPro" id="IPR020043">
    <property type="entry name" value="Deacetylase_Atu3266-like"/>
</dbReference>
<feature type="domain" description="Amidohydrolase-related" evidence="1">
    <location>
        <begin position="233"/>
        <end position="375"/>
    </location>
</feature>
<dbReference type="EMBL" id="FQZD01000007">
    <property type="protein sequence ID" value="SHI75050.1"/>
    <property type="molecule type" value="Genomic_DNA"/>
</dbReference>
<dbReference type="PANTHER" id="PTHR42717:SF1">
    <property type="entry name" value="IMIDAZOLONEPROPIONASE AND RELATED AMIDOHYDROLASES"/>
    <property type="match status" value="1"/>
</dbReference>
<dbReference type="InterPro" id="IPR011059">
    <property type="entry name" value="Metal-dep_hydrolase_composite"/>
</dbReference>
<evidence type="ECO:0000259" key="1">
    <source>
        <dbReference type="Pfam" id="PF01979"/>
    </source>
</evidence>
<dbReference type="GO" id="GO:0019213">
    <property type="term" value="F:deacetylase activity"/>
    <property type="evidence" value="ECO:0007669"/>
    <property type="project" value="InterPro"/>
</dbReference>
<organism evidence="2 3">
    <name type="scientific">Propionispora hippei DSM 15287</name>
    <dbReference type="NCBI Taxonomy" id="1123003"/>
    <lineage>
        <taxon>Bacteria</taxon>
        <taxon>Bacillati</taxon>
        <taxon>Bacillota</taxon>
        <taxon>Negativicutes</taxon>
        <taxon>Selenomonadales</taxon>
        <taxon>Sporomusaceae</taxon>
        <taxon>Propionispora</taxon>
    </lineage>
</organism>
<reference evidence="2 3" key="1">
    <citation type="submission" date="2016-11" db="EMBL/GenBank/DDBJ databases">
        <authorList>
            <person name="Varghese N."/>
            <person name="Submissions S."/>
        </authorList>
    </citation>
    <scope>NUCLEOTIDE SEQUENCE [LARGE SCALE GENOMIC DNA]</scope>
    <source>
        <strain evidence="2 3">DSM 15287</strain>
    </source>
</reference>
<accession>A0A1M6DPE8</accession>